<dbReference type="RefSeq" id="WP_369454759.1">
    <property type="nucleotide sequence ID" value="NZ_JBGCUO010000001.1"/>
</dbReference>
<dbReference type="Proteomes" id="UP001562065">
    <property type="component" value="Unassembled WGS sequence"/>
</dbReference>
<dbReference type="InterPro" id="IPR008503">
    <property type="entry name" value="Asp_endopeptidase"/>
</dbReference>
<dbReference type="Pfam" id="PF05618">
    <property type="entry name" value="Zn_protease"/>
    <property type="match status" value="1"/>
</dbReference>
<keyword evidence="3" id="KW-1185">Reference proteome</keyword>
<keyword evidence="2" id="KW-0378">Hydrolase</keyword>
<organism evidence="2 3">
    <name type="scientific">Isoalcanivorax beigongshangi</name>
    <dbReference type="NCBI Taxonomy" id="3238810"/>
    <lineage>
        <taxon>Bacteria</taxon>
        <taxon>Pseudomonadati</taxon>
        <taxon>Pseudomonadota</taxon>
        <taxon>Gammaproteobacteria</taxon>
        <taxon>Oceanospirillales</taxon>
        <taxon>Alcanivoracaceae</taxon>
        <taxon>Isoalcanivorax</taxon>
    </lineage>
</organism>
<comment type="caution">
    <text evidence="2">The sequence shown here is derived from an EMBL/GenBank/DDBJ whole genome shotgun (WGS) entry which is preliminary data.</text>
</comment>
<name>A0ABV4AF92_9GAMM</name>
<dbReference type="GO" id="GO:0008233">
    <property type="term" value="F:peptidase activity"/>
    <property type="evidence" value="ECO:0007669"/>
    <property type="project" value="UniProtKB-KW"/>
</dbReference>
<sequence>MSGPLTVGWREWVALPELGIDRIKVKVDTGARTSALHAFEVLPFERDGQPWVRFRIHPCQQDTEREVTCEAAVVDQRTVTDSGGHRELRWVIRTPVQLGDQCWPIEITLTDRDSMRFRMLLGRTAMAHIVVDPSASFLLGSRREPK</sequence>
<evidence type="ECO:0000259" key="1">
    <source>
        <dbReference type="Pfam" id="PF05618"/>
    </source>
</evidence>
<evidence type="ECO:0000313" key="2">
    <source>
        <dbReference type="EMBL" id="MEY1661506.1"/>
    </source>
</evidence>
<dbReference type="Gene3D" id="2.40.70.10">
    <property type="entry name" value="Acid Proteases"/>
    <property type="match status" value="1"/>
</dbReference>
<dbReference type="PANTHER" id="PTHR38037:SF1">
    <property type="entry name" value="ATP-DEPENDENT ZINC PROTEASE DOMAIN-CONTAINING PROTEIN-RELATED"/>
    <property type="match status" value="1"/>
</dbReference>
<accession>A0ABV4AF92</accession>
<dbReference type="EMBL" id="JBGCUO010000001">
    <property type="protein sequence ID" value="MEY1661506.1"/>
    <property type="molecule type" value="Genomic_DNA"/>
</dbReference>
<dbReference type="InterPro" id="IPR021109">
    <property type="entry name" value="Peptidase_aspartic_dom_sf"/>
</dbReference>
<keyword evidence="2" id="KW-0645">Protease</keyword>
<dbReference type="SUPFAM" id="SSF50630">
    <property type="entry name" value="Acid proteases"/>
    <property type="match status" value="1"/>
</dbReference>
<reference evidence="2 3" key="1">
    <citation type="submission" date="2024-07" db="EMBL/GenBank/DDBJ databases">
        <authorList>
            <person name="Ren Q."/>
        </authorList>
    </citation>
    <scope>NUCLEOTIDE SEQUENCE [LARGE SCALE GENOMIC DNA]</scope>
    <source>
        <strain evidence="2 3">REN37</strain>
    </source>
</reference>
<dbReference type="GO" id="GO:0006508">
    <property type="term" value="P:proteolysis"/>
    <property type="evidence" value="ECO:0007669"/>
    <property type="project" value="UniProtKB-KW"/>
</dbReference>
<proteinExistence type="predicted"/>
<feature type="domain" description="Retropepsin-like aspartic endopeptidase" evidence="1">
    <location>
        <begin position="7"/>
        <end position="138"/>
    </location>
</feature>
<protein>
    <submittedName>
        <fullName evidence="2">ATP-dependent zinc protease</fullName>
    </submittedName>
</protein>
<evidence type="ECO:0000313" key="3">
    <source>
        <dbReference type="Proteomes" id="UP001562065"/>
    </source>
</evidence>
<gene>
    <name evidence="2" type="ORF">AB5I84_05005</name>
</gene>
<dbReference type="PANTHER" id="PTHR38037">
    <property type="entry name" value="ZN_PROTEASE DOMAIN-CONTAINING PROTEIN"/>
    <property type="match status" value="1"/>
</dbReference>